<comment type="caution">
    <text evidence="7">The sequence shown here is derived from an EMBL/GenBank/DDBJ whole genome shotgun (WGS) entry which is preliminary data.</text>
</comment>
<gene>
    <name evidence="7" type="ORF">JIN84_00365</name>
</gene>
<dbReference type="RefSeq" id="WP_200349026.1">
    <property type="nucleotide sequence ID" value="NZ_BAABHZ010000005.1"/>
</dbReference>
<keyword evidence="1" id="KW-0004">4Fe-4S</keyword>
<dbReference type="SUPFAM" id="SSF51905">
    <property type="entry name" value="FAD/NAD(P)-binding domain"/>
    <property type="match status" value="1"/>
</dbReference>
<dbReference type="GO" id="GO:0046872">
    <property type="term" value="F:metal ion binding"/>
    <property type="evidence" value="ECO:0007669"/>
    <property type="project" value="UniProtKB-KW"/>
</dbReference>
<dbReference type="PANTHER" id="PTHR43498">
    <property type="entry name" value="FERREDOXIN:COB-COM HETERODISULFIDE REDUCTASE SUBUNIT A"/>
    <property type="match status" value="1"/>
</dbReference>
<protein>
    <submittedName>
        <fullName evidence="7">FAD-dependent oxidoreductase</fullName>
    </submittedName>
</protein>
<organism evidence="7 8">
    <name type="scientific">Luteolibacter yonseiensis</name>
    <dbReference type="NCBI Taxonomy" id="1144680"/>
    <lineage>
        <taxon>Bacteria</taxon>
        <taxon>Pseudomonadati</taxon>
        <taxon>Verrucomicrobiota</taxon>
        <taxon>Verrucomicrobiia</taxon>
        <taxon>Verrucomicrobiales</taxon>
        <taxon>Verrucomicrobiaceae</taxon>
        <taxon>Luteolibacter</taxon>
    </lineage>
</organism>
<evidence type="ECO:0000256" key="2">
    <source>
        <dbReference type="ARBA" id="ARBA00022723"/>
    </source>
</evidence>
<sequence>MKPAGGTFDVAVIGGGSAGLAAAVTAAREGARTVLIERHGFLGGMGTASLVHSFCGLYLLRKEPGAVLANPGFPTEMAERMAAATGLGPVRMGRVDVLPQHPVEFVRIADAMVSAEPLLEVRLHTEVVAVARGNGGGNDAREGHQPEPGRESQKEPWPEPWQEPWVVSLADRGGVRSLRAHALVDASGDAVVAGLLGGGAEMAESPRLQRPAYVFGVRCGGVPDDEVRLETAGLVVEGIRKGDLPQGALGISFRASGRPGEVFGTLDLAGGEGYDPLDAGCLGGLEMEGRAVASRVMAWLAGRSDFWKHSYISHWPVRAGVRESRRWIGETVLTGADVLAGRRFEDEIALATWPMEFRENARGPKLKFPEGDRPTGIPLGCLKPRGVDGLFVAGRCISADHDAQASVRVMGTCFATGEAAGRAAVGACRVDGDR</sequence>
<keyword evidence="2" id="KW-0479">Metal-binding</keyword>
<dbReference type="EMBL" id="JAENIK010000001">
    <property type="protein sequence ID" value="MBK1814060.1"/>
    <property type="molecule type" value="Genomic_DNA"/>
</dbReference>
<dbReference type="InterPro" id="IPR039650">
    <property type="entry name" value="HdrA-like"/>
</dbReference>
<feature type="compositionally biased region" description="Basic and acidic residues" evidence="6">
    <location>
        <begin position="139"/>
        <end position="157"/>
    </location>
</feature>
<keyword evidence="5" id="KW-0411">Iron-sulfur</keyword>
<evidence type="ECO:0000256" key="4">
    <source>
        <dbReference type="ARBA" id="ARBA00023004"/>
    </source>
</evidence>
<reference evidence="7" key="1">
    <citation type="submission" date="2021-01" db="EMBL/GenBank/DDBJ databases">
        <title>Modified the classification status of verrucomicrobia.</title>
        <authorList>
            <person name="Feng X."/>
        </authorList>
    </citation>
    <scope>NUCLEOTIDE SEQUENCE</scope>
    <source>
        <strain evidence="7">JCM 18052</strain>
    </source>
</reference>
<evidence type="ECO:0000256" key="5">
    <source>
        <dbReference type="ARBA" id="ARBA00023014"/>
    </source>
</evidence>
<evidence type="ECO:0000313" key="7">
    <source>
        <dbReference type="EMBL" id="MBK1814060.1"/>
    </source>
</evidence>
<dbReference type="InterPro" id="IPR036188">
    <property type="entry name" value="FAD/NAD-bd_sf"/>
</dbReference>
<dbReference type="GO" id="GO:0051539">
    <property type="term" value="F:4 iron, 4 sulfur cluster binding"/>
    <property type="evidence" value="ECO:0007669"/>
    <property type="project" value="UniProtKB-KW"/>
</dbReference>
<evidence type="ECO:0000256" key="3">
    <source>
        <dbReference type="ARBA" id="ARBA00023002"/>
    </source>
</evidence>
<dbReference type="Pfam" id="PF12831">
    <property type="entry name" value="FAD_oxidored"/>
    <property type="match status" value="1"/>
</dbReference>
<keyword evidence="3" id="KW-0560">Oxidoreductase</keyword>
<dbReference type="GO" id="GO:0016491">
    <property type="term" value="F:oxidoreductase activity"/>
    <property type="evidence" value="ECO:0007669"/>
    <property type="project" value="UniProtKB-KW"/>
</dbReference>
<dbReference type="Gene3D" id="3.50.50.60">
    <property type="entry name" value="FAD/NAD(P)-binding domain"/>
    <property type="match status" value="1"/>
</dbReference>
<keyword evidence="8" id="KW-1185">Reference proteome</keyword>
<evidence type="ECO:0000256" key="6">
    <source>
        <dbReference type="SAM" id="MobiDB-lite"/>
    </source>
</evidence>
<dbReference type="Proteomes" id="UP000600139">
    <property type="component" value="Unassembled WGS sequence"/>
</dbReference>
<dbReference type="PANTHER" id="PTHR43498:SF1">
    <property type="entry name" value="COB--COM HETERODISULFIDE REDUCTASE IRON-SULFUR SUBUNIT A"/>
    <property type="match status" value="1"/>
</dbReference>
<evidence type="ECO:0000313" key="8">
    <source>
        <dbReference type="Proteomes" id="UP000600139"/>
    </source>
</evidence>
<proteinExistence type="predicted"/>
<accession>A0A934R2D8</accession>
<evidence type="ECO:0000256" key="1">
    <source>
        <dbReference type="ARBA" id="ARBA00022485"/>
    </source>
</evidence>
<dbReference type="AlphaFoldDB" id="A0A934R2D8"/>
<name>A0A934R2D8_9BACT</name>
<feature type="region of interest" description="Disordered" evidence="6">
    <location>
        <begin position="132"/>
        <end position="160"/>
    </location>
</feature>
<keyword evidence="4" id="KW-0408">Iron</keyword>